<reference evidence="11 12" key="1">
    <citation type="submission" date="2021-01" db="EMBL/GenBank/DDBJ databases">
        <title>Adiantum capillus-veneris genome.</title>
        <authorList>
            <person name="Fang Y."/>
            <person name="Liao Q."/>
        </authorList>
    </citation>
    <scope>NUCLEOTIDE SEQUENCE [LARGE SCALE GENOMIC DNA]</scope>
    <source>
        <strain evidence="11">H3</strain>
        <tissue evidence="11">Leaf</tissue>
    </source>
</reference>
<dbReference type="FunFam" id="3.40.50.80:FF:000032">
    <property type="entry name" value="NADPH-dependent diflavin oxidoreductase 1"/>
    <property type="match status" value="1"/>
</dbReference>
<keyword evidence="6" id="KW-0274">FAD</keyword>
<dbReference type="InterPro" id="IPR001709">
    <property type="entry name" value="Flavoprot_Pyr_Nucl_cyt_Rdtase"/>
</dbReference>
<gene>
    <name evidence="11" type="ORF">GOP47_0005283</name>
</gene>
<evidence type="ECO:0000313" key="12">
    <source>
        <dbReference type="Proteomes" id="UP000886520"/>
    </source>
</evidence>
<accession>A0A9D4V587</accession>
<dbReference type="InterPro" id="IPR017938">
    <property type="entry name" value="Riboflavin_synthase-like_b-brl"/>
</dbReference>
<evidence type="ECO:0000259" key="10">
    <source>
        <dbReference type="PROSITE" id="PS51384"/>
    </source>
</evidence>
<dbReference type="CDD" id="cd06207">
    <property type="entry name" value="CyPoR_like"/>
    <property type="match status" value="1"/>
</dbReference>
<dbReference type="InterPro" id="IPR017927">
    <property type="entry name" value="FAD-bd_FR_type"/>
</dbReference>
<dbReference type="InterPro" id="IPR001094">
    <property type="entry name" value="Flavdoxin-like"/>
</dbReference>
<sequence length="591" mass="66892">MWCLLVTVGKLESEKLAIFIVSTTGQGDPPDMMKIFWKFLLRRSLSTAWLKSLKFAVFGLGDSGYLQYNVVGKKLDRRLHDLGGMPIIERGLGDDQHPSGYEASLDPWLVSLWTAMASISGRPYALHTLSYDNLALDRPKYNIIICKTSSEVSTRKVGDLEEVNRAVRMLDSADAMHGVKETVDFSVICPRNPYLARMVCNKRLTRNFSEREVHHIEFDLGSSGLTYEPGDALAVMPSQSEVMVDAFMNRCCLDPDSIVLVQAASKQNDFWQGDSNMNKPVTVRTLVQSVMDIASASPRRYFLEVMSHFATAEHEKERLRYFVSPEGRDDLYQYNQRERRTVLEVLEDFPSVQLPLEWLLQLVPRLQPRLFSISSSLIMHPNQVHITVAVQKWRTPLKRTRHGLCSTWLSCLEPQKGEIYVPIWCKKGLKFPDASMPLLLVGPGTGCAPFRALIEERVAMSVVSGVAPIMFFFGCRQEQDDFLYKDFWLAQAEDSGVLSTTKGGGFFAAFSRDQPRKVYVQHKIEEYSAKVWAMLQSGCAVYVAGSAVKMPADVFAALEKVVMKEGCQSEDAARKWLKHLERVGRYHVEAW</sequence>
<dbReference type="EMBL" id="JABFUD020000005">
    <property type="protein sequence ID" value="KAI5079804.1"/>
    <property type="molecule type" value="Genomic_DNA"/>
</dbReference>
<dbReference type="GO" id="GO:0010181">
    <property type="term" value="F:FMN binding"/>
    <property type="evidence" value="ECO:0007669"/>
    <property type="project" value="InterPro"/>
</dbReference>
<keyword evidence="12" id="KW-1185">Reference proteome</keyword>
<dbReference type="Gene3D" id="1.20.990.10">
    <property type="entry name" value="NADPH-cytochrome p450 Reductase, Chain A, domain 3"/>
    <property type="match status" value="1"/>
</dbReference>
<keyword evidence="7" id="KW-0521">NADP</keyword>
<keyword evidence="4" id="KW-0285">Flavoprotein</keyword>
<dbReference type="Proteomes" id="UP000886520">
    <property type="component" value="Chromosome 5"/>
</dbReference>
<keyword evidence="3" id="KW-0963">Cytoplasm</keyword>
<dbReference type="Gene3D" id="3.40.50.80">
    <property type="entry name" value="Nucleotide-binding domain of ferredoxin-NADP reductase (FNR) module"/>
    <property type="match status" value="1"/>
</dbReference>
<comment type="cofactor">
    <cofactor evidence="2">
        <name>FAD</name>
        <dbReference type="ChEBI" id="CHEBI:57692"/>
    </cofactor>
</comment>
<keyword evidence="5" id="KW-0288">FMN</keyword>
<dbReference type="Pfam" id="PF00258">
    <property type="entry name" value="Flavodoxin_1"/>
    <property type="match status" value="1"/>
</dbReference>
<evidence type="ECO:0000256" key="4">
    <source>
        <dbReference type="ARBA" id="ARBA00022630"/>
    </source>
</evidence>
<dbReference type="PANTHER" id="PTHR19384:SF10">
    <property type="entry name" value="NADPH-DEPENDENT DIFLAVIN OXIDOREDUCTASE 1"/>
    <property type="match status" value="1"/>
</dbReference>
<evidence type="ECO:0008006" key="13">
    <source>
        <dbReference type="Google" id="ProtNLM"/>
    </source>
</evidence>
<dbReference type="InterPro" id="IPR039261">
    <property type="entry name" value="FNR_nucleotide-bd"/>
</dbReference>
<protein>
    <recommendedName>
        <fullName evidence="13">NADPH-dependent diflavin oxidoreductase 1</fullName>
    </recommendedName>
</protein>
<dbReference type="AlphaFoldDB" id="A0A9D4V587"/>
<name>A0A9D4V587_ADICA</name>
<evidence type="ECO:0000256" key="7">
    <source>
        <dbReference type="ARBA" id="ARBA00022857"/>
    </source>
</evidence>
<evidence type="ECO:0000256" key="6">
    <source>
        <dbReference type="ARBA" id="ARBA00022827"/>
    </source>
</evidence>
<comment type="caution">
    <text evidence="11">The sequence shown here is derived from an EMBL/GenBank/DDBJ whole genome shotgun (WGS) entry which is preliminary data.</text>
</comment>
<comment type="cofactor">
    <cofactor evidence="1">
        <name>FMN</name>
        <dbReference type="ChEBI" id="CHEBI:58210"/>
    </cofactor>
</comment>
<dbReference type="SUPFAM" id="SSF52218">
    <property type="entry name" value="Flavoproteins"/>
    <property type="match status" value="1"/>
</dbReference>
<dbReference type="Gene3D" id="2.40.30.10">
    <property type="entry name" value="Translation factors"/>
    <property type="match status" value="1"/>
</dbReference>
<dbReference type="Pfam" id="PF00667">
    <property type="entry name" value="FAD_binding_1"/>
    <property type="match status" value="1"/>
</dbReference>
<dbReference type="SUPFAM" id="SSF52343">
    <property type="entry name" value="Ferredoxin reductase-like, C-terminal NADP-linked domain"/>
    <property type="match status" value="1"/>
</dbReference>
<feature type="domain" description="Flavodoxin-like" evidence="9">
    <location>
        <begin position="1"/>
        <end position="113"/>
    </location>
</feature>
<dbReference type="InterPro" id="IPR003097">
    <property type="entry name" value="CysJ-like_FAD-binding"/>
</dbReference>
<feature type="domain" description="FAD-binding FR-type" evidence="10">
    <location>
        <begin position="191"/>
        <end position="433"/>
    </location>
</feature>
<dbReference type="PRINTS" id="PR00371">
    <property type="entry name" value="FPNCR"/>
</dbReference>
<dbReference type="InterPro" id="IPR001433">
    <property type="entry name" value="OxRdtase_FAD/NAD-bd"/>
</dbReference>
<evidence type="ECO:0000256" key="2">
    <source>
        <dbReference type="ARBA" id="ARBA00001974"/>
    </source>
</evidence>
<dbReference type="PRINTS" id="PR00369">
    <property type="entry name" value="FLAVODOXIN"/>
</dbReference>
<evidence type="ECO:0000256" key="1">
    <source>
        <dbReference type="ARBA" id="ARBA00001917"/>
    </source>
</evidence>
<dbReference type="GO" id="GO:0005829">
    <property type="term" value="C:cytosol"/>
    <property type="evidence" value="ECO:0007669"/>
    <property type="project" value="TreeGrafter"/>
</dbReference>
<dbReference type="PROSITE" id="PS51384">
    <property type="entry name" value="FAD_FR"/>
    <property type="match status" value="1"/>
</dbReference>
<evidence type="ECO:0000256" key="8">
    <source>
        <dbReference type="ARBA" id="ARBA00023002"/>
    </source>
</evidence>
<evidence type="ECO:0000256" key="3">
    <source>
        <dbReference type="ARBA" id="ARBA00022490"/>
    </source>
</evidence>
<dbReference type="OrthoDB" id="1856718at2759"/>
<organism evidence="11 12">
    <name type="scientific">Adiantum capillus-veneris</name>
    <name type="common">Maidenhair fern</name>
    <dbReference type="NCBI Taxonomy" id="13818"/>
    <lineage>
        <taxon>Eukaryota</taxon>
        <taxon>Viridiplantae</taxon>
        <taxon>Streptophyta</taxon>
        <taxon>Embryophyta</taxon>
        <taxon>Tracheophyta</taxon>
        <taxon>Polypodiopsida</taxon>
        <taxon>Polypodiidae</taxon>
        <taxon>Polypodiales</taxon>
        <taxon>Pteridineae</taxon>
        <taxon>Pteridaceae</taxon>
        <taxon>Vittarioideae</taxon>
        <taxon>Adiantum</taxon>
    </lineage>
</organism>
<dbReference type="InterPro" id="IPR023173">
    <property type="entry name" value="NADPH_Cyt_P450_Rdtase_alpha"/>
</dbReference>
<dbReference type="InterPro" id="IPR029039">
    <property type="entry name" value="Flavoprotein-like_sf"/>
</dbReference>
<dbReference type="GO" id="GO:0050660">
    <property type="term" value="F:flavin adenine dinucleotide binding"/>
    <property type="evidence" value="ECO:0007669"/>
    <property type="project" value="TreeGrafter"/>
</dbReference>
<dbReference type="FunFam" id="1.20.990.10:FF:000015">
    <property type="entry name" value="NADPH-dependent diflavin oxidoreductase 1"/>
    <property type="match status" value="1"/>
</dbReference>
<keyword evidence="8" id="KW-0560">Oxidoreductase</keyword>
<dbReference type="InterPro" id="IPR008254">
    <property type="entry name" value="Flavodoxin/NO_synth"/>
</dbReference>
<evidence type="ECO:0000313" key="11">
    <source>
        <dbReference type="EMBL" id="KAI5079804.1"/>
    </source>
</evidence>
<dbReference type="Pfam" id="PF00175">
    <property type="entry name" value="NAD_binding_1"/>
    <property type="match status" value="1"/>
</dbReference>
<dbReference type="PANTHER" id="PTHR19384">
    <property type="entry name" value="NITRIC OXIDE SYNTHASE-RELATED"/>
    <property type="match status" value="1"/>
</dbReference>
<evidence type="ECO:0000259" key="9">
    <source>
        <dbReference type="PROSITE" id="PS50902"/>
    </source>
</evidence>
<dbReference type="SUPFAM" id="SSF63380">
    <property type="entry name" value="Riboflavin synthase domain-like"/>
    <property type="match status" value="1"/>
</dbReference>
<dbReference type="PROSITE" id="PS50902">
    <property type="entry name" value="FLAVODOXIN_LIKE"/>
    <property type="match status" value="1"/>
</dbReference>
<dbReference type="GO" id="GO:0016491">
    <property type="term" value="F:oxidoreductase activity"/>
    <property type="evidence" value="ECO:0007669"/>
    <property type="project" value="UniProtKB-KW"/>
</dbReference>
<proteinExistence type="predicted"/>
<evidence type="ECO:0000256" key="5">
    <source>
        <dbReference type="ARBA" id="ARBA00022643"/>
    </source>
</evidence>
<dbReference type="Gene3D" id="3.40.50.360">
    <property type="match status" value="1"/>
</dbReference>